<feature type="transmembrane region" description="Helical" evidence="1">
    <location>
        <begin position="26"/>
        <end position="48"/>
    </location>
</feature>
<keyword evidence="1" id="KW-0812">Transmembrane</keyword>
<dbReference type="EMBL" id="AZEB01000003">
    <property type="protein sequence ID" value="KRL22953.1"/>
    <property type="molecule type" value="Genomic_DNA"/>
</dbReference>
<evidence type="ECO:0000313" key="2">
    <source>
        <dbReference type="EMBL" id="KRL22953.1"/>
    </source>
</evidence>
<reference evidence="2 3" key="1">
    <citation type="journal article" date="2015" name="Genome Announc.">
        <title>Expanding the biotechnology potential of lactobacilli through comparative genomics of 213 strains and associated genera.</title>
        <authorList>
            <person name="Sun Z."/>
            <person name="Harris H.M."/>
            <person name="McCann A."/>
            <person name="Guo C."/>
            <person name="Argimon S."/>
            <person name="Zhang W."/>
            <person name="Yang X."/>
            <person name="Jeffery I.B."/>
            <person name="Cooney J.C."/>
            <person name="Kagawa T.F."/>
            <person name="Liu W."/>
            <person name="Song Y."/>
            <person name="Salvetti E."/>
            <person name="Wrobel A."/>
            <person name="Rasinkangas P."/>
            <person name="Parkhill J."/>
            <person name="Rea M.C."/>
            <person name="O'Sullivan O."/>
            <person name="Ritari J."/>
            <person name="Douillard F.P."/>
            <person name="Paul Ross R."/>
            <person name="Yang R."/>
            <person name="Briner A.E."/>
            <person name="Felis G.E."/>
            <person name="de Vos W.M."/>
            <person name="Barrangou R."/>
            <person name="Klaenhammer T.R."/>
            <person name="Caufield P.W."/>
            <person name="Cui Y."/>
            <person name="Zhang H."/>
            <person name="O'Toole P.W."/>
        </authorList>
    </citation>
    <scope>NUCLEOTIDE SEQUENCE [LARGE SCALE GENOMIC DNA]</scope>
    <source>
        <strain evidence="2 3">DSM 19906</strain>
    </source>
</reference>
<gene>
    <name evidence="2" type="ORF">FC98_GL001708</name>
</gene>
<keyword evidence="1" id="KW-0472">Membrane</keyword>
<sequence>MALLAVVIVLGVIFYKFVLLVFLDTIAALLVGAGTSYFMYALAVLMWFDGDRK</sequence>
<keyword evidence="3" id="KW-1185">Reference proteome</keyword>
<proteinExistence type="predicted"/>
<evidence type="ECO:0000313" key="3">
    <source>
        <dbReference type="Proteomes" id="UP000051439"/>
    </source>
</evidence>
<comment type="caution">
    <text evidence="2">The sequence shown here is derived from an EMBL/GenBank/DDBJ whole genome shotgun (WGS) entry which is preliminary data.</text>
</comment>
<protein>
    <submittedName>
        <fullName evidence="2">Uncharacterized protein</fullName>
    </submittedName>
</protein>
<organism evidence="2 3">
    <name type="scientific">Lentilactobacillus kisonensis DSM 19906 = JCM 15041</name>
    <dbReference type="NCBI Taxonomy" id="1423766"/>
    <lineage>
        <taxon>Bacteria</taxon>
        <taxon>Bacillati</taxon>
        <taxon>Bacillota</taxon>
        <taxon>Bacilli</taxon>
        <taxon>Lactobacillales</taxon>
        <taxon>Lactobacillaceae</taxon>
        <taxon>Lentilactobacillus</taxon>
    </lineage>
</organism>
<dbReference type="AlphaFoldDB" id="A0A0R1NTE1"/>
<accession>A0A0R1NTE1</accession>
<dbReference type="Proteomes" id="UP000051439">
    <property type="component" value="Unassembled WGS sequence"/>
</dbReference>
<name>A0A0R1NTE1_9LACO</name>
<evidence type="ECO:0000256" key="1">
    <source>
        <dbReference type="SAM" id="Phobius"/>
    </source>
</evidence>
<dbReference type="PATRIC" id="fig|1423766.4.peg.1768"/>
<keyword evidence="1" id="KW-1133">Transmembrane helix</keyword>